<comment type="subcellular location">
    <subcellularLocation>
        <location evidence="1">Membrane</location>
    </subcellularLocation>
</comment>
<comment type="caution">
    <text evidence="4">The sequence shown here is derived from an EMBL/GenBank/DDBJ whole genome shotgun (WGS) entry which is preliminary data.</text>
</comment>
<dbReference type="Proteomes" id="UP001560573">
    <property type="component" value="Unassembled WGS sequence"/>
</dbReference>
<dbReference type="Pfam" id="PF01103">
    <property type="entry name" value="Omp85"/>
    <property type="match status" value="1"/>
</dbReference>
<accession>A0ABV3ZP43</accession>
<keyword evidence="5" id="KW-1185">Reference proteome</keyword>
<dbReference type="Gene3D" id="2.40.160.50">
    <property type="entry name" value="membrane protein fhac: a member of the omp85/tpsb transporter family"/>
    <property type="match status" value="1"/>
</dbReference>
<gene>
    <name evidence="4" type="ORF">QTN47_27750</name>
</gene>
<dbReference type="InterPro" id="IPR000184">
    <property type="entry name" value="Bac_surfAg_D15"/>
</dbReference>
<proteinExistence type="predicted"/>
<keyword evidence="2" id="KW-0472">Membrane</keyword>
<evidence type="ECO:0000313" key="4">
    <source>
        <dbReference type="EMBL" id="MEX6691335.1"/>
    </source>
</evidence>
<reference evidence="4 5" key="1">
    <citation type="submission" date="2023-07" db="EMBL/GenBank/DDBJ databases">
        <authorList>
            <person name="Lian W.-H."/>
        </authorList>
    </citation>
    <scope>NUCLEOTIDE SEQUENCE [LARGE SCALE GENOMIC DNA]</scope>
    <source>
        <strain evidence="4 5">SYSU DXS3180</strain>
    </source>
</reference>
<sequence length="352" mass="40480">MKDSIKANKKFQFSLLPAIGYTLQTRLAAIIAGNVAFHTQKDSLQKISSVYFNIAYTQNKQFTVPIQSNIWTKNNKYNFVGDWRYMKYPQDTYGLGGNNSLNKDANLIDYSYIRIYQTVFKKVIGNLYGGVGYNMDYYWNIKEQGYTDGRKSDYEMYGNEKKSFASGFSLSALFDDRENSINPLNGQYANIVYRNNLTALGSNENWQSLVIDLRKYFTVNKRRQNVLALWFYNWNVLSGKPPYLLLPATAWDTYTNTGRGFIQGRFRSKYMVYLESEYRFRITDNGLLGGVVFVNAQSLSEWDTNKFEYVQPAGGLGLRIKLNKQSKTNIDIDYGFGKGGSRGLFINVGEIF</sequence>
<evidence type="ECO:0000256" key="2">
    <source>
        <dbReference type="ARBA" id="ARBA00023136"/>
    </source>
</evidence>
<organism evidence="4 5">
    <name type="scientific">Danxiaibacter flavus</name>
    <dbReference type="NCBI Taxonomy" id="3049108"/>
    <lineage>
        <taxon>Bacteria</taxon>
        <taxon>Pseudomonadati</taxon>
        <taxon>Bacteroidota</taxon>
        <taxon>Chitinophagia</taxon>
        <taxon>Chitinophagales</taxon>
        <taxon>Chitinophagaceae</taxon>
        <taxon>Danxiaibacter</taxon>
    </lineage>
</organism>
<dbReference type="RefSeq" id="WP_369332752.1">
    <property type="nucleotide sequence ID" value="NZ_JAULBC010000017.1"/>
</dbReference>
<evidence type="ECO:0000313" key="5">
    <source>
        <dbReference type="Proteomes" id="UP001560573"/>
    </source>
</evidence>
<dbReference type="EMBL" id="JAULBC010000017">
    <property type="protein sequence ID" value="MEX6691335.1"/>
    <property type="molecule type" value="Genomic_DNA"/>
</dbReference>
<evidence type="ECO:0000259" key="3">
    <source>
        <dbReference type="Pfam" id="PF01103"/>
    </source>
</evidence>
<protein>
    <submittedName>
        <fullName evidence="4">BamA/TamA family outer membrane protein</fullName>
    </submittedName>
</protein>
<feature type="domain" description="Bacterial surface antigen (D15)" evidence="3">
    <location>
        <begin position="90"/>
        <end position="322"/>
    </location>
</feature>
<evidence type="ECO:0000256" key="1">
    <source>
        <dbReference type="ARBA" id="ARBA00004370"/>
    </source>
</evidence>
<name>A0ABV3ZP43_9BACT</name>